<proteinExistence type="predicted"/>
<reference evidence="2 3" key="1">
    <citation type="submission" date="2020-07" db="EMBL/GenBank/DDBJ databases">
        <title>Sequencing the genomes of 1000 actinobacteria strains.</title>
        <authorList>
            <person name="Klenk H.-P."/>
        </authorList>
    </citation>
    <scope>NUCLEOTIDE SEQUENCE [LARGE SCALE GENOMIC DNA]</scope>
    <source>
        <strain evidence="2 3">DSM 103164</strain>
    </source>
</reference>
<organism evidence="2 3">
    <name type="scientific">Naumannella cuiyingiana</name>
    <dbReference type="NCBI Taxonomy" id="1347891"/>
    <lineage>
        <taxon>Bacteria</taxon>
        <taxon>Bacillati</taxon>
        <taxon>Actinomycetota</taxon>
        <taxon>Actinomycetes</taxon>
        <taxon>Propionibacteriales</taxon>
        <taxon>Propionibacteriaceae</taxon>
        <taxon>Naumannella</taxon>
    </lineage>
</organism>
<feature type="transmembrane region" description="Helical" evidence="1">
    <location>
        <begin position="303"/>
        <end position="321"/>
    </location>
</feature>
<accession>A0A7Z0D7Q7</accession>
<keyword evidence="3" id="KW-1185">Reference proteome</keyword>
<feature type="transmembrane region" description="Helical" evidence="1">
    <location>
        <begin position="95"/>
        <end position="114"/>
    </location>
</feature>
<feature type="transmembrane region" description="Helical" evidence="1">
    <location>
        <begin position="272"/>
        <end position="291"/>
    </location>
</feature>
<evidence type="ECO:0000256" key="1">
    <source>
        <dbReference type="SAM" id="Phobius"/>
    </source>
</evidence>
<dbReference type="RefSeq" id="WP_179444279.1">
    <property type="nucleotide sequence ID" value="NZ_JACBZS010000001.1"/>
</dbReference>
<dbReference type="EMBL" id="JACBZS010000001">
    <property type="protein sequence ID" value="NYI70306.1"/>
    <property type="molecule type" value="Genomic_DNA"/>
</dbReference>
<comment type="caution">
    <text evidence="2">The sequence shown here is derived from an EMBL/GenBank/DDBJ whole genome shotgun (WGS) entry which is preliminary data.</text>
</comment>
<feature type="transmembrane region" description="Helical" evidence="1">
    <location>
        <begin position="239"/>
        <end position="260"/>
    </location>
</feature>
<feature type="transmembrane region" description="Helical" evidence="1">
    <location>
        <begin position="68"/>
        <end position="89"/>
    </location>
</feature>
<evidence type="ECO:0000313" key="3">
    <source>
        <dbReference type="Proteomes" id="UP000527616"/>
    </source>
</evidence>
<dbReference type="Proteomes" id="UP000527616">
    <property type="component" value="Unassembled WGS sequence"/>
</dbReference>
<sequence length="405" mass="39747">MTSPISRTHSRAFRFRIRSDDAPEPESGPQLPWWAVAVGGALAAAAIGWLVVSGITVLGWLSAGAGDLGDAIALGTQFWLSGNLGYAGIGGETWTMTPLAITIGAGVLIARFAAAAANRRAMTGRHYLAVSLLTGTVYGVVVGGVALAARGGGVAAGTAWLGAWALGVVAAALGALSALPGASPSRWPGWTRALPRAAAAAALVPALAGATLLVIAFATRLDRVAALAEGIGGGPGASVVLFAAQLAYLPNLVVWAGAYALGAGFGLGEGSIVAPSGVQLGLLPGLPVFGAVPDEGVGPLPPAAWLAVGVAAGALAAVVVLRHRPLAPVGEAAGVSAIAAAAAGLGWLVAGWLSAGDLGTGRLVGLGPRPIELLVFGPGVMVLAAALGGAAWALLRPRLAARRNG</sequence>
<feature type="transmembrane region" description="Helical" evidence="1">
    <location>
        <begin position="126"/>
        <end position="148"/>
    </location>
</feature>
<feature type="transmembrane region" description="Helical" evidence="1">
    <location>
        <begin position="197"/>
        <end position="219"/>
    </location>
</feature>
<name>A0A7Z0D7Q7_9ACTN</name>
<feature type="transmembrane region" description="Helical" evidence="1">
    <location>
        <begin position="154"/>
        <end position="176"/>
    </location>
</feature>
<feature type="transmembrane region" description="Helical" evidence="1">
    <location>
        <begin position="333"/>
        <end position="353"/>
    </location>
</feature>
<keyword evidence="1" id="KW-0472">Membrane</keyword>
<feature type="transmembrane region" description="Helical" evidence="1">
    <location>
        <begin position="373"/>
        <end position="395"/>
    </location>
</feature>
<gene>
    <name evidence="2" type="ORF">GGQ54_000866</name>
</gene>
<keyword evidence="1" id="KW-0812">Transmembrane</keyword>
<keyword evidence="1" id="KW-1133">Transmembrane helix</keyword>
<feature type="transmembrane region" description="Helical" evidence="1">
    <location>
        <begin position="33"/>
        <end position="61"/>
    </location>
</feature>
<protein>
    <submittedName>
        <fullName evidence="2">Uncharacterized protein</fullName>
    </submittedName>
</protein>
<dbReference type="Pfam" id="PF19877">
    <property type="entry name" value="DUF6350"/>
    <property type="match status" value="1"/>
</dbReference>
<dbReference type="InterPro" id="IPR045931">
    <property type="entry name" value="DUF6350"/>
</dbReference>
<evidence type="ECO:0000313" key="2">
    <source>
        <dbReference type="EMBL" id="NYI70306.1"/>
    </source>
</evidence>
<dbReference type="AlphaFoldDB" id="A0A7Z0D7Q7"/>